<evidence type="ECO:0000313" key="1">
    <source>
        <dbReference type="EMBL" id="KAG7311264.1"/>
    </source>
</evidence>
<protein>
    <submittedName>
        <fullName evidence="1">Uncharacterized protein</fullName>
    </submittedName>
</protein>
<reference evidence="1 2" key="1">
    <citation type="submission" date="2021-06" db="EMBL/GenBank/DDBJ databases">
        <title>A haploid diamondback moth (Plutella xylostella L.) genome assembly resolves 31 chromosomes and identifies a diamide resistance mutation.</title>
        <authorList>
            <person name="Ward C.M."/>
            <person name="Perry K.D."/>
            <person name="Baker G."/>
            <person name="Powis K."/>
            <person name="Heckel D.G."/>
            <person name="Baxter S.W."/>
        </authorList>
    </citation>
    <scope>NUCLEOTIDE SEQUENCE [LARGE SCALE GENOMIC DNA]</scope>
    <source>
        <strain evidence="1 2">LV</strain>
        <tissue evidence="1">Single pupa</tissue>
    </source>
</reference>
<evidence type="ECO:0000313" key="2">
    <source>
        <dbReference type="Proteomes" id="UP000823941"/>
    </source>
</evidence>
<dbReference type="Proteomes" id="UP000823941">
    <property type="component" value="Chromosome 4"/>
</dbReference>
<accession>A0ABQ7R1Y4</accession>
<comment type="caution">
    <text evidence="1">The sequence shown here is derived from an EMBL/GenBank/DDBJ whole genome shotgun (WGS) entry which is preliminary data.</text>
</comment>
<dbReference type="EMBL" id="JAHIBW010000004">
    <property type="protein sequence ID" value="KAG7311264.1"/>
    <property type="molecule type" value="Genomic_DNA"/>
</dbReference>
<name>A0ABQ7R1Y4_PLUXY</name>
<gene>
    <name evidence="1" type="ORF">JYU34_002295</name>
</gene>
<keyword evidence="2" id="KW-1185">Reference proteome</keyword>
<organism evidence="1 2">
    <name type="scientific">Plutella xylostella</name>
    <name type="common">Diamondback moth</name>
    <name type="synonym">Plutella maculipennis</name>
    <dbReference type="NCBI Taxonomy" id="51655"/>
    <lineage>
        <taxon>Eukaryota</taxon>
        <taxon>Metazoa</taxon>
        <taxon>Ecdysozoa</taxon>
        <taxon>Arthropoda</taxon>
        <taxon>Hexapoda</taxon>
        <taxon>Insecta</taxon>
        <taxon>Pterygota</taxon>
        <taxon>Neoptera</taxon>
        <taxon>Endopterygota</taxon>
        <taxon>Lepidoptera</taxon>
        <taxon>Glossata</taxon>
        <taxon>Ditrysia</taxon>
        <taxon>Yponomeutoidea</taxon>
        <taxon>Plutellidae</taxon>
        <taxon>Plutella</taxon>
    </lineage>
</organism>
<proteinExistence type="predicted"/>
<sequence length="101" mass="11561">MTMDATKYTITSVQVGGARATFSPVLTFSRSFVSRQNTDKKWSKAGEQRENLRNRFHIHVSHMFLAFSGDSLENVERPLGSWVLPGWVWKYNHNVQQSCAV</sequence>